<dbReference type="GO" id="GO:0006355">
    <property type="term" value="P:regulation of DNA-templated transcription"/>
    <property type="evidence" value="ECO:0007669"/>
    <property type="project" value="InterPro"/>
</dbReference>
<dbReference type="InterPro" id="IPR016032">
    <property type="entry name" value="Sig_transdc_resp-reg_C-effctor"/>
</dbReference>
<organism evidence="6 7">
    <name type="scientific">Saccharothrix espanaensis (strain ATCC 51144 / DSM 44229 / JCM 9112 / NBRC 15066 / NRRL 15764)</name>
    <dbReference type="NCBI Taxonomy" id="1179773"/>
    <lineage>
        <taxon>Bacteria</taxon>
        <taxon>Bacillati</taxon>
        <taxon>Actinomycetota</taxon>
        <taxon>Actinomycetes</taxon>
        <taxon>Pseudonocardiales</taxon>
        <taxon>Pseudonocardiaceae</taxon>
        <taxon>Saccharothrix</taxon>
    </lineage>
</organism>
<dbReference type="PATRIC" id="fig|1179773.3.peg.4973"/>
<evidence type="ECO:0000313" key="6">
    <source>
        <dbReference type="EMBL" id="CCH32225.1"/>
    </source>
</evidence>
<dbReference type="InterPro" id="IPR036388">
    <property type="entry name" value="WH-like_DNA-bd_sf"/>
</dbReference>
<evidence type="ECO:0000256" key="3">
    <source>
        <dbReference type="ARBA" id="ARBA00023163"/>
    </source>
</evidence>
<dbReference type="SUPFAM" id="SSF46894">
    <property type="entry name" value="C-terminal effector domain of the bipartite response regulators"/>
    <property type="match status" value="1"/>
</dbReference>
<evidence type="ECO:0000256" key="4">
    <source>
        <dbReference type="SAM" id="MobiDB-lite"/>
    </source>
</evidence>
<dbReference type="EMBL" id="HE804045">
    <property type="protein sequence ID" value="CCH32225.1"/>
    <property type="molecule type" value="Genomic_DNA"/>
</dbReference>
<accession>K0JWK6</accession>
<dbReference type="AlphaFoldDB" id="K0JWK6"/>
<evidence type="ECO:0000256" key="2">
    <source>
        <dbReference type="ARBA" id="ARBA00023125"/>
    </source>
</evidence>
<keyword evidence="2" id="KW-0238">DNA-binding</keyword>
<evidence type="ECO:0000313" key="7">
    <source>
        <dbReference type="Proteomes" id="UP000006281"/>
    </source>
</evidence>
<keyword evidence="1" id="KW-0805">Transcription regulation</keyword>
<name>K0JWK6_SACES</name>
<feature type="region of interest" description="Disordered" evidence="4">
    <location>
        <begin position="736"/>
        <end position="756"/>
    </location>
</feature>
<dbReference type="HOGENOM" id="CLU_006850_4_1_11"/>
<dbReference type="Gene3D" id="1.10.10.10">
    <property type="entry name" value="Winged helix-like DNA-binding domain superfamily/Winged helix DNA-binding domain"/>
    <property type="match status" value="1"/>
</dbReference>
<dbReference type="eggNOG" id="COG2197">
    <property type="taxonomic scope" value="Bacteria"/>
</dbReference>
<proteinExistence type="predicted"/>
<evidence type="ECO:0000256" key="1">
    <source>
        <dbReference type="ARBA" id="ARBA00023015"/>
    </source>
</evidence>
<dbReference type="CDD" id="cd06170">
    <property type="entry name" value="LuxR_C_like"/>
    <property type="match status" value="1"/>
</dbReference>
<reference evidence="6 7" key="1">
    <citation type="journal article" date="2012" name="BMC Genomics">
        <title>Complete genome sequence of Saccharothrix espanaensis DSM 44229T and comparison to the other completely sequenced Pseudonocardiaceae.</title>
        <authorList>
            <person name="Strobel T."/>
            <person name="Al-Dilaimi A."/>
            <person name="Blom J."/>
            <person name="Gessner A."/>
            <person name="Kalinowski J."/>
            <person name="Luzhetska M."/>
            <person name="Puhler A."/>
            <person name="Szczepanowski R."/>
            <person name="Bechthold A."/>
            <person name="Ruckert C."/>
        </authorList>
    </citation>
    <scope>NUCLEOTIDE SEQUENCE [LARGE SCALE GENOMIC DNA]</scope>
    <source>
        <strain evidence="7">ATCC 51144 / DSM 44229 / JCM 9112 / NBRC 15066 / NRRL 15764</strain>
    </source>
</reference>
<dbReference type="PROSITE" id="PS50043">
    <property type="entry name" value="HTH_LUXR_2"/>
    <property type="match status" value="1"/>
</dbReference>
<dbReference type="Pfam" id="PF00196">
    <property type="entry name" value="GerE"/>
    <property type="match status" value="1"/>
</dbReference>
<dbReference type="SMART" id="SM00421">
    <property type="entry name" value="HTH_LUXR"/>
    <property type="match status" value="1"/>
</dbReference>
<keyword evidence="7" id="KW-1185">Reference proteome</keyword>
<dbReference type="KEGG" id="sesp:BN6_49560"/>
<sequence>MTGIEAEADLAFGGLVQLLWPIQDRLAALPGPQAAALRAVLDSDRTGGQDRFVSGLAVLTLLSDVADDGPVLCLVDDAQWLDRATADALLFAARRMAAEPVAILFGARDTGFAAPDLPELRPARLDAADAGRLLAERGPVPPSPAQVIAESAGNPLALLEFAAAQQEHHIAAGPLPVADRVLAGFRAQISALPERTRLMMLIAAAEGRGHLPTLLGAADVLGVGLADLAQAETARLLDVTGTTVTFRHPLVGTAAYQGAVLARRVVVHQALAESTSDADCRARHLAAATTAPDERIAAEIVRSAERARARTAFAAAAGLYRQAAHLTADDGGRAARLAEAASLALAAGNGRQAAELVGQAQPLTEDAKARAGLAQVRAAVEFEFGDARAAGRLLVAHAPSAEPARAVEMLRTGARYAWFSGDRETVHDADNALDGDDPLVRGLAALVDDDFATGLPLLADYVARAASSDPGRTYCAMILGDDTTTRELASAEVARCRRDGLIGVLPAVLQDLAGAQVSAGLHRDAAASVAEAVRISRDTGSHRLLSRLNAVPARVAAIEGDERRCRELAEVPPDAGGVASTAALALLDLGLGRYESTVDRMDSVLRGPLRYTTAAIMAIPDLFEAAVRLGDPGRAEPAFHRFDAWAQAGGQPWARAVAARCRAMLEEGEARYLHALELHTGGARPFERARTELLYGEWLRRAKRRSDARVPLRSALEVFARLHARPWVDRARAELDATGDSGPAAEPTADNPLDRLTPQELQVVRLAADGGTSREIAAQLFLSPRTVEHHLYRAFPKLGVRSRRELARLDLG</sequence>
<dbReference type="Proteomes" id="UP000006281">
    <property type="component" value="Chromosome"/>
</dbReference>
<dbReference type="PANTHER" id="PTHR44688">
    <property type="entry name" value="DNA-BINDING TRANSCRIPTIONAL ACTIVATOR DEVR_DOSR"/>
    <property type="match status" value="1"/>
</dbReference>
<gene>
    <name evidence="6" type="ordered locus">BN6_49560</name>
</gene>
<evidence type="ECO:0000259" key="5">
    <source>
        <dbReference type="PROSITE" id="PS50043"/>
    </source>
</evidence>
<protein>
    <submittedName>
        <fullName evidence="6">Transcriptional regulator, LuxR family</fullName>
    </submittedName>
</protein>
<feature type="domain" description="HTH luxR-type" evidence="5">
    <location>
        <begin position="749"/>
        <end position="812"/>
    </location>
</feature>
<dbReference type="PROSITE" id="PS00622">
    <property type="entry name" value="HTH_LUXR_1"/>
    <property type="match status" value="1"/>
</dbReference>
<dbReference type="GO" id="GO:0003677">
    <property type="term" value="F:DNA binding"/>
    <property type="evidence" value="ECO:0007669"/>
    <property type="project" value="UniProtKB-KW"/>
</dbReference>
<dbReference type="PANTHER" id="PTHR44688:SF16">
    <property type="entry name" value="DNA-BINDING TRANSCRIPTIONAL ACTIVATOR DEVR_DOSR"/>
    <property type="match status" value="1"/>
</dbReference>
<dbReference type="InterPro" id="IPR000792">
    <property type="entry name" value="Tscrpt_reg_LuxR_C"/>
</dbReference>
<keyword evidence="3" id="KW-0804">Transcription</keyword>
<dbReference type="PRINTS" id="PR00038">
    <property type="entry name" value="HTHLUXR"/>
</dbReference>
<dbReference type="STRING" id="1179773.BN6_49560"/>